<proteinExistence type="predicted"/>
<name>A0A8H6JUP9_9PEZI</name>
<dbReference type="AlphaFoldDB" id="A0A8H6JUP9"/>
<accession>A0A8H6JUP9</accession>
<sequence>MSGVSMQNEDVSIAEKNNISSHSQDADILTDLLSIGAVEIMPAISDIGRRLNVVDLSTRTAVVTNSRDEPTQPPADVMKWAIRCVRCGSSQ</sequence>
<gene>
    <name evidence="1" type="ORF">CSOJ01_01278</name>
</gene>
<dbReference type="EMBL" id="WIGN01000009">
    <property type="protein sequence ID" value="KAF6819535.1"/>
    <property type="molecule type" value="Genomic_DNA"/>
</dbReference>
<evidence type="ECO:0000313" key="1">
    <source>
        <dbReference type="EMBL" id="KAF6819535.1"/>
    </source>
</evidence>
<comment type="caution">
    <text evidence="1">The sequence shown here is derived from an EMBL/GenBank/DDBJ whole genome shotgun (WGS) entry which is preliminary data.</text>
</comment>
<organism evidence="1 2">
    <name type="scientific">Colletotrichum sojae</name>
    <dbReference type="NCBI Taxonomy" id="2175907"/>
    <lineage>
        <taxon>Eukaryota</taxon>
        <taxon>Fungi</taxon>
        <taxon>Dikarya</taxon>
        <taxon>Ascomycota</taxon>
        <taxon>Pezizomycotina</taxon>
        <taxon>Sordariomycetes</taxon>
        <taxon>Hypocreomycetidae</taxon>
        <taxon>Glomerellales</taxon>
        <taxon>Glomerellaceae</taxon>
        <taxon>Colletotrichum</taxon>
        <taxon>Colletotrichum orchidearum species complex</taxon>
    </lineage>
</organism>
<protein>
    <submittedName>
        <fullName evidence="1">Uncharacterized protein</fullName>
    </submittedName>
</protein>
<reference evidence="1 2" key="1">
    <citation type="journal article" date="2020" name="Phytopathology">
        <title>Genome Sequence Resources of Colletotrichum truncatum, C. plurivorum, C. musicola, and C. sojae: Four Species Pathogenic to Soybean (Glycine max).</title>
        <authorList>
            <person name="Rogerio F."/>
            <person name="Boufleur T.R."/>
            <person name="Ciampi-Guillardi M."/>
            <person name="Sukno S.A."/>
            <person name="Thon M.R."/>
            <person name="Massola Junior N.S."/>
            <person name="Baroncelli R."/>
        </authorList>
    </citation>
    <scope>NUCLEOTIDE SEQUENCE [LARGE SCALE GENOMIC DNA]</scope>
    <source>
        <strain evidence="1 2">LFN0009</strain>
    </source>
</reference>
<evidence type="ECO:0000313" key="2">
    <source>
        <dbReference type="Proteomes" id="UP000652219"/>
    </source>
</evidence>
<dbReference type="Proteomes" id="UP000652219">
    <property type="component" value="Unassembled WGS sequence"/>
</dbReference>
<keyword evidence="2" id="KW-1185">Reference proteome</keyword>